<accession>V6LM94</accession>
<evidence type="ECO:0000313" key="1">
    <source>
        <dbReference type="EMBL" id="EST45812.1"/>
    </source>
</evidence>
<dbReference type="GeneID" id="94296046"/>
<dbReference type="Proteomes" id="UP000018208">
    <property type="component" value="Unassembled WGS sequence"/>
</dbReference>
<name>V6LM94_9EUKA</name>
<reference evidence="2" key="2">
    <citation type="submission" date="2020-12" db="EMBL/GenBank/DDBJ databases">
        <title>New Spironucleus salmonicida genome in near-complete chromosomes.</title>
        <authorList>
            <person name="Xu F."/>
            <person name="Kurt Z."/>
            <person name="Jimenez-Gonzalez A."/>
            <person name="Astvaldsson A."/>
            <person name="Andersson J.O."/>
            <person name="Svard S.G."/>
        </authorList>
    </citation>
    <scope>NUCLEOTIDE SEQUENCE</scope>
    <source>
        <strain evidence="2">ATCC 50377</strain>
    </source>
</reference>
<dbReference type="EMBL" id="KI546089">
    <property type="protein sequence ID" value="EST45812.1"/>
    <property type="molecule type" value="Genomic_DNA"/>
</dbReference>
<reference evidence="1 2" key="1">
    <citation type="journal article" date="2014" name="PLoS Genet.">
        <title>The Genome of Spironucleus salmonicida Highlights a Fish Pathogen Adapted to Fluctuating Environments.</title>
        <authorList>
            <person name="Xu F."/>
            <person name="Jerlstrom-Hultqvist J."/>
            <person name="Einarsson E."/>
            <person name="Astvaldsson A."/>
            <person name="Svard S.G."/>
            <person name="Andersson J.O."/>
        </authorList>
    </citation>
    <scope>NUCLEOTIDE SEQUENCE</scope>
    <source>
        <strain evidence="2">ATCC 50377</strain>
    </source>
</reference>
<evidence type="ECO:0000313" key="2">
    <source>
        <dbReference type="EMBL" id="KAH0576459.1"/>
    </source>
</evidence>
<protein>
    <submittedName>
        <fullName evidence="1">Uncharacterized protein</fullName>
    </submittedName>
</protein>
<proteinExistence type="predicted"/>
<dbReference type="VEuPathDB" id="GiardiaDB:SS50377_22023"/>
<dbReference type="AlphaFoldDB" id="V6LM94"/>
<dbReference type="EMBL" id="AUWU02000002">
    <property type="protein sequence ID" value="KAH0576459.1"/>
    <property type="molecule type" value="Genomic_DNA"/>
</dbReference>
<sequence>MIKLPLLKNTSSSIISPRSILSSLQQKELYSPRQSNDILIYKQMMNQIVTPDSDQDIQLRGQIQSE</sequence>
<gene>
    <name evidence="2" type="ORF">SS50377_22023</name>
    <name evidence="1" type="ORF">SS50377_jh021</name>
</gene>
<dbReference type="KEGG" id="ssao:94296046"/>
<dbReference type="RefSeq" id="XP_067767232.1">
    <property type="nucleotide sequence ID" value="XM_067905915.1"/>
</dbReference>
<organism evidence="1">
    <name type="scientific">Spironucleus salmonicida</name>
    <dbReference type="NCBI Taxonomy" id="348837"/>
    <lineage>
        <taxon>Eukaryota</taxon>
        <taxon>Metamonada</taxon>
        <taxon>Diplomonadida</taxon>
        <taxon>Hexamitidae</taxon>
        <taxon>Hexamitinae</taxon>
        <taxon>Spironucleus</taxon>
    </lineage>
</organism>
<evidence type="ECO:0000313" key="3">
    <source>
        <dbReference type="Proteomes" id="UP000018208"/>
    </source>
</evidence>
<keyword evidence="3" id="KW-1185">Reference proteome</keyword>